<dbReference type="RefSeq" id="WP_216687069.1">
    <property type="nucleotide sequence ID" value="NZ_CAUPKR010000023.1"/>
</dbReference>
<reference evidence="1 2" key="1">
    <citation type="journal article" date="2011" name="Int. J. Syst. Evol. Microbiol.">
        <title>Allobacillus halotolerans gen. nov., sp. nov. isolated from shrimp paste.</title>
        <authorList>
            <person name="Sheu S.Y."/>
            <person name="Arun A.B."/>
            <person name="Jiang S.R."/>
            <person name="Young C.C."/>
            <person name="Chen W.M."/>
        </authorList>
    </citation>
    <scope>NUCLEOTIDE SEQUENCE [LARGE SCALE GENOMIC DNA]</scope>
    <source>
        <strain evidence="1 2">LMG 24826</strain>
    </source>
</reference>
<accession>A0ABS6GNC8</accession>
<protein>
    <recommendedName>
        <fullName evidence="3">Fur-regulated basic protein B</fullName>
    </recommendedName>
</protein>
<evidence type="ECO:0000313" key="2">
    <source>
        <dbReference type="Proteomes" id="UP000812672"/>
    </source>
</evidence>
<sequence>MSIINRLAKIERRLEQYIDTPQVHFFNSEEEYEEAKENGEVRDNDVSLIDDIVK</sequence>
<dbReference type="EMBL" id="JAHLZF010000006">
    <property type="protein sequence ID" value="MBU6080593.1"/>
    <property type="molecule type" value="Genomic_DNA"/>
</dbReference>
<organism evidence="1 2">
    <name type="scientific">Allobacillus halotolerans</name>
    <dbReference type="NCBI Taxonomy" id="570278"/>
    <lineage>
        <taxon>Bacteria</taxon>
        <taxon>Bacillati</taxon>
        <taxon>Bacillota</taxon>
        <taxon>Bacilli</taxon>
        <taxon>Bacillales</taxon>
        <taxon>Bacillaceae</taxon>
        <taxon>Allobacillus</taxon>
    </lineage>
</organism>
<name>A0ABS6GNC8_9BACI</name>
<comment type="caution">
    <text evidence="1">The sequence shown here is derived from an EMBL/GenBank/DDBJ whole genome shotgun (WGS) entry which is preliminary data.</text>
</comment>
<proteinExistence type="predicted"/>
<gene>
    <name evidence="1" type="ORF">KQ486_06140</name>
</gene>
<dbReference type="Proteomes" id="UP000812672">
    <property type="component" value="Unassembled WGS sequence"/>
</dbReference>
<evidence type="ECO:0008006" key="3">
    <source>
        <dbReference type="Google" id="ProtNLM"/>
    </source>
</evidence>
<keyword evidence="2" id="KW-1185">Reference proteome</keyword>
<evidence type="ECO:0000313" key="1">
    <source>
        <dbReference type="EMBL" id="MBU6080593.1"/>
    </source>
</evidence>